<feature type="domain" description="GH26" evidence="6">
    <location>
        <begin position="1"/>
        <end position="330"/>
    </location>
</feature>
<comment type="caution">
    <text evidence="7">The sequence shown here is derived from an EMBL/GenBank/DDBJ whole genome shotgun (WGS) entry which is preliminary data.</text>
</comment>
<dbReference type="InterPro" id="IPR017853">
    <property type="entry name" value="GH"/>
</dbReference>
<dbReference type="PROSITE" id="PS51764">
    <property type="entry name" value="GH26"/>
    <property type="match status" value="1"/>
</dbReference>
<dbReference type="GO" id="GO:0006080">
    <property type="term" value="P:substituted mannan metabolic process"/>
    <property type="evidence" value="ECO:0007669"/>
    <property type="project" value="InterPro"/>
</dbReference>
<proteinExistence type="inferred from homology"/>
<dbReference type="AlphaFoldDB" id="A0AAD5T8Y1"/>
<dbReference type="GO" id="GO:0016985">
    <property type="term" value="F:mannan endo-1,4-beta-mannosidase activity"/>
    <property type="evidence" value="ECO:0007669"/>
    <property type="project" value="InterPro"/>
</dbReference>
<organism evidence="7 8">
    <name type="scientific">Physocladia obscura</name>
    <dbReference type="NCBI Taxonomy" id="109957"/>
    <lineage>
        <taxon>Eukaryota</taxon>
        <taxon>Fungi</taxon>
        <taxon>Fungi incertae sedis</taxon>
        <taxon>Chytridiomycota</taxon>
        <taxon>Chytridiomycota incertae sedis</taxon>
        <taxon>Chytridiomycetes</taxon>
        <taxon>Chytridiales</taxon>
        <taxon>Chytriomycetaceae</taxon>
        <taxon>Physocladia</taxon>
    </lineage>
</organism>
<reference evidence="7" key="1">
    <citation type="submission" date="2020-05" db="EMBL/GenBank/DDBJ databases">
        <title>Phylogenomic resolution of chytrid fungi.</title>
        <authorList>
            <person name="Stajich J.E."/>
            <person name="Amses K."/>
            <person name="Simmons R."/>
            <person name="Seto K."/>
            <person name="Myers J."/>
            <person name="Bonds A."/>
            <person name="Quandt C.A."/>
            <person name="Barry K."/>
            <person name="Liu P."/>
            <person name="Grigoriev I."/>
            <person name="Longcore J.E."/>
            <person name="James T.Y."/>
        </authorList>
    </citation>
    <scope>NUCLEOTIDE SEQUENCE</scope>
    <source>
        <strain evidence="7">JEL0513</strain>
    </source>
</reference>
<feature type="active site" description="Proton donor" evidence="4">
    <location>
        <position position="75"/>
    </location>
</feature>
<protein>
    <recommendedName>
        <fullName evidence="6">GH26 domain-containing protein</fullName>
    </recommendedName>
</protein>
<dbReference type="InterPro" id="IPR022790">
    <property type="entry name" value="GH26_dom"/>
</dbReference>
<feature type="signal peptide" evidence="5">
    <location>
        <begin position="1"/>
        <end position="19"/>
    </location>
</feature>
<dbReference type="InterPro" id="IPR000805">
    <property type="entry name" value="Glyco_hydro_26"/>
</dbReference>
<evidence type="ECO:0000256" key="2">
    <source>
        <dbReference type="ARBA" id="ARBA00022801"/>
    </source>
</evidence>
<keyword evidence="8" id="KW-1185">Reference proteome</keyword>
<dbReference type="PANTHER" id="PTHR40079:SF4">
    <property type="entry name" value="GH26 DOMAIN-CONTAINING PROTEIN-RELATED"/>
    <property type="match status" value="1"/>
</dbReference>
<feature type="chain" id="PRO_5042284800" description="GH26 domain-containing protein" evidence="5">
    <location>
        <begin position="20"/>
        <end position="399"/>
    </location>
</feature>
<dbReference type="SUPFAM" id="SSF51445">
    <property type="entry name" value="(Trans)glycosidases"/>
    <property type="match status" value="1"/>
</dbReference>
<accession>A0AAD5T8Y1</accession>
<dbReference type="PANTHER" id="PTHR40079">
    <property type="entry name" value="MANNAN ENDO-1,4-BETA-MANNOSIDASE E-RELATED"/>
    <property type="match status" value="1"/>
</dbReference>
<name>A0AAD5T8Y1_9FUNG</name>
<evidence type="ECO:0000256" key="5">
    <source>
        <dbReference type="SAM" id="SignalP"/>
    </source>
</evidence>
<keyword evidence="2 4" id="KW-0378">Hydrolase</keyword>
<evidence type="ECO:0000256" key="4">
    <source>
        <dbReference type="PROSITE-ProRule" id="PRU01100"/>
    </source>
</evidence>
<evidence type="ECO:0000259" key="6">
    <source>
        <dbReference type="PROSITE" id="PS51764"/>
    </source>
</evidence>
<dbReference type="EMBL" id="JADGJH010000134">
    <property type="protein sequence ID" value="KAJ3136563.1"/>
    <property type="molecule type" value="Genomic_DNA"/>
</dbReference>
<dbReference type="Gene3D" id="3.20.20.80">
    <property type="entry name" value="Glycosidases"/>
    <property type="match status" value="1"/>
</dbReference>
<evidence type="ECO:0000256" key="3">
    <source>
        <dbReference type="ARBA" id="ARBA00023295"/>
    </source>
</evidence>
<feature type="active site" description="Nucleophile" evidence="4">
    <location>
        <position position="254"/>
    </location>
</feature>
<evidence type="ECO:0000313" key="7">
    <source>
        <dbReference type="EMBL" id="KAJ3136563.1"/>
    </source>
</evidence>
<comment type="similarity">
    <text evidence="1 4">Belongs to the glycosyl hydrolase 26 family.</text>
</comment>
<keyword evidence="3 4" id="KW-0326">Glycosidase</keyword>
<keyword evidence="5" id="KW-0732">Signal</keyword>
<gene>
    <name evidence="7" type="ORF">HK100_001546</name>
</gene>
<evidence type="ECO:0000256" key="1">
    <source>
        <dbReference type="ARBA" id="ARBA00007754"/>
    </source>
</evidence>
<evidence type="ECO:0000313" key="8">
    <source>
        <dbReference type="Proteomes" id="UP001211907"/>
    </source>
</evidence>
<dbReference type="Proteomes" id="UP001211907">
    <property type="component" value="Unassembled WGS sequence"/>
</dbReference>
<sequence>MHLMLGSILLFTTGTFINAAAPLEPADGKLLLGAWYDRNNSDSPAAINARFDYKPLSFFQTDIDLSGTVKPQASEMNGSWFQYGQDPLGFIAAWIRCITYWRKALGSNSIKVAFIWSPNSGNGYPYPGDPYSFNVSDTSPENLANFQALDTNNNGQLDPEDDPYLPYYPGDEYVDWVGLSIYHYGSEYSDLYHGWDNNVIPLSGKFENYLNGDPNDPLTYGYAPFYTYFASSTGCKTRNGTAVSIGNKPLVISETAATYHFAWIDPTDKPPIPGNATRLEIKQAWWTQFLNTEFLAKYPQMKAVSTFEFIKWEEATWRDFTVFGPAPDPDPTSPDFTTDDTDVVVALADYVKNLSFISFANTVNESISIASVTATKSEARSGTLGPYLIFFFVSFFLFL</sequence>